<comment type="caution">
    <text evidence="11">The sequence shown here is derived from an EMBL/GenBank/DDBJ whole genome shotgun (WGS) entry which is preliminary data.</text>
</comment>
<comment type="similarity">
    <text evidence="2 9">Belongs to the mitochondrial carrier (TC 2.A.29) family.</text>
</comment>
<evidence type="ECO:0000256" key="5">
    <source>
        <dbReference type="ARBA" id="ARBA00022737"/>
    </source>
</evidence>
<dbReference type="SUPFAM" id="SSF103506">
    <property type="entry name" value="Mitochondrial carrier"/>
    <property type="match status" value="1"/>
</dbReference>
<feature type="region of interest" description="Disordered" evidence="10">
    <location>
        <begin position="81"/>
        <end position="181"/>
    </location>
</feature>
<dbReference type="InterPro" id="IPR018108">
    <property type="entry name" value="MCP_transmembrane"/>
</dbReference>
<accession>A0AAX6DGI1</accession>
<evidence type="ECO:0000256" key="9">
    <source>
        <dbReference type="RuleBase" id="RU000488"/>
    </source>
</evidence>
<name>A0AAX6DGI1_IRIPA</name>
<feature type="compositionally biased region" description="Basic and acidic residues" evidence="10">
    <location>
        <begin position="83"/>
        <end position="125"/>
    </location>
</feature>
<dbReference type="PANTHER" id="PTHR45618">
    <property type="entry name" value="MITOCHONDRIAL DICARBOXYLATE CARRIER-RELATED"/>
    <property type="match status" value="1"/>
</dbReference>
<evidence type="ECO:0000256" key="10">
    <source>
        <dbReference type="SAM" id="MobiDB-lite"/>
    </source>
</evidence>
<gene>
    <name evidence="11" type="ORF">M6B38_247070</name>
</gene>
<evidence type="ECO:0000256" key="7">
    <source>
        <dbReference type="ARBA" id="ARBA00023136"/>
    </source>
</evidence>
<keyword evidence="12" id="KW-1185">Reference proteome</keyword>
<comment type="subcellular location">
    <subcellularLocation>
        <location evidence="1">Membrane</location>
        <topology evidence="1">Multi-pass membrane protein</topology>
    </subcellularLocation>
</comment>
<keyword evidence="3 9" id="KW-0813">Transport</keyword>
<dbReference type="Gene3D" id="1.50.40.10">
    <property type="entry name" value="Mitochondrial carrier domain"/>
    <property type="match status" value="1"/>
</dbReference>
<proteinExistence type="inferred from homology"/>
<reference evidence="11" key="2">
    <citation type="submission" date="2023-04" db="EMBL/GenBank/DDBJ databases">
        <authorList>
            <person name="Bruccoleri R.E."/>
            <person name="Oakeley E.J."/>
            <person name="Faust A.-M."/>
            <person name="Dessus-Babus S."/>
            <person name="Altorfer M."/>
            <person name="Burckhardt D."/>
            <person name="Oertli M."/>
            <person name="Naumann U."/>
            <person name="Petersen F."/>
            <person name="Wong J."/>
        </authorList>
    </citation>
    <scope>NUCLEOTIDE SEQUENCE</scope>
    <source>
        <strain evidence="11">GSM-AAB239-AS_SAM_17_03QT</strain>
        <tissue evidence="11">Leaf</tissue>
    </source>
</reference>
<dbReference type="EMBL" id="JANAVB010044848">
    <property type="protein sequence ID" value="KAJ6790887.1"/>
    <property type="molecule type" value="Genomic_DNA"/>
</dbReference>
<organism evidence="11 12">
    <name type="scientific">Iris pallida</name>
    <name type="common">Sweet iris</name>
    <dbReference type="NCBI Taxonomy" id="29817"/>
    <lineage>
        <taxon>Eukaryota</taxon>
        <taxon>Viridiplantae</taxon>
        <taxon>Streptophyta</taxon>
        <taxon>Embryophyta</taxon>
        <taxon>Tracheophyta</taxon>
        <taxon>Spermatophyta</taxon>
        <taxon>Magnoliopsida</taxon>
        <taxon>Liliopsida</taxon>
        <taxon>Asparagales</taxon>
        <taxon>Iridaceae</taxon>
        <taxon>Iridoideae</taxon>
        <taxon>Irideae</taxon>
        <taxon>Iris</taxon>
    </lineage>
</organism>
<evidence type="ECO:0000313" key="11">
    <source>
        <dbReference type="EMBL" id="KAJ6790887.1"/>
    </source>
</evidence>
<reference evidence="11" key="1">
    <citation type="journal article" date="2023" name="GigaByte">
        <title>Genome assembly of the bearded iris, Iris pallida Lam.</title>
        <authorList>
            <person name="Bruccoleri R.E."/>
            <person name="Oakeley E.J."/>
            <person name="Faust A.M.E."/>
            <person name="Altorfer M."/>
            <person name="Dessus-Babus S."/>
            <person name="Burckhardt D."/>
            <person name="Oertli M."/>
            <person name="Naumann U."/>
            <person name="Petersen F."/>
            <person name="Wong J."/>
        </authorList>
    </citation>
    <scope>NUCLEOTIDE SEQUENCE</scope>
    <source>
        <strain evidence="11">GSM-AAB239-AS_SAM_17_03QT</strain>
    </source>
</reference>
<dbReference type="InterPro" id="IPR050391">
    <property type="entry name" value="Mito_Metabolite_Transporter"/>
</dbReference>
<keyword evidence="6" id="KW-1133">Transmembrane helix</keyword>
<dbReference type="AlphaFoldDB" id="A0AAX6DGI1"/>
<evidence type="ECO:0000256" key="2">
    <source>
        <dbReference type="ARBA" id="ARBA00006375"/>
    </source>
</evidence>
<evidence type="ECO:0000313" key="12">
    <source>
        <dbReference type="Proteomes" id="UP001140949"/>
    </source>
</evidence>
<dbReference type="InterPro" id="IPR023395">
    <property type="entry name" value="MCP_dom_sf"/>
</dbReference>
<dbReference type="Proteomes" id="UP001140949">
    <property type="component" value="Unassembled WGS sequence"/>
</dbReference>
<evidence type="ECO:0000256" key="3">
    <source>
        <dbReference type="ARBA" id="ARBA00022448"/>
    </source>
</evidence>
<evidence type="ECO:0000256" key="6">
    <source>
        <dbReference type="ARBA" id="ARBA00022989"/>
    </source>
</evidence>
<keyword evidence="7 8" id="KW-0472">Membrane</keyword>
<dbReference type="GO" id="GO:0016020">
    <property type="term" value="C:membrane"/>
    <property type="evidence" value="ECO:0007669"/>
    <property type="project" value="UniProtKB-SubCell"/>
</dbReference>
<evidence type="ECO:0000256" key="4">
    <source>
        <dbReference type="ARBA" id="ARBA00022692"/>
    </source>
</evidence>
<sequence length="227" mass="22731">MGLYDMMKKRWTSSDSGQFPLPRKIAAGLLAGGIGAAVGNPADVAMVRMQADGRLPVSERRNYRSAADAISRMVRSEGIGSLARERAHRQPGDDRDGEPAVDVRRGEGGDRAEGGHGGRAGDARDGGGGGGGGGDVEPGGRDQDEGDEHEGGEGGAAAVLGGAGLRDEDGEGGGADGALQGVHTDGVEAGALHCRAVRHSGTGQEAAQGLLTGVRRCPVPPTGGGPL</sequence>
<evidence type="ECO:0000256" key="8">
    <source>
        <dbReference type="PROSITE-ProRule" id="PRU00282"/>
    </source>
</evidence>
<evidence type="ECO:0000256" key="1">
    <source>
        <dbReference type="ARBA" id="ARBA00004141"/>
    </source>
</evidence>
<keyword evidence="5" id="KW-0677">Repeat</keyword>
<feature type="compositionally biased region" description="Gly residues" evidence="10">
    <location>
        <begin position="126"/>
        <end position="137"/>
    </location>
</feature>
<keyword evidence="4 8" id="KW-0812">Transmembrane</keyword>
<feature type="repeat" description="Solcar" evidence="8">
    <location>
        <begin position="19"/>
        <end position="110"/>
    </location>
</feature>
<protein>
    <submittedName>
        <fullName evidence="11">Mitochondrial uncoupling protein 5</fullName>
    </submittedName>
</protein>
<dbReference type="Pfam" id="PF00153">
    <property type="entry name" value="Mito_carr"/>
    <property type="match status" value="1"/>
</dbReference>
<dbReference type="PROSITE" id="PS50920">
    <property type="entry name" value="SOLCAR"/>
    <property type="match status" value="1"/>
</dbReference>